<organism evidence="1 2">
    <name type="scientific">Rubidibacter lacunae KORDI 51-2</name>
    <dbReference type="NCBI Taxonomy" id="582515"/>
    <lineage>
        <taxon>Bacteria</taxon>
        <taxon>Bacillati</taxon>
        <taxon>Cyanobacteriota</taxon>
        <taxon>Cyanophyceae</taxon>
        <taxon>Oscillatoriophycideae</taxon>
        <taxon>Chroococcales</taxon>
        <taxon>Aphanothecaceae</taxon>
        <taxon>Rubidibacter</taxon>
    </lineage>
</organism>
<comment type="caution">
    <text evidence="1">The sequence shown here is derived from an EMBL/GenBank/DDBJ whole genome shotgun (WGS) entry which is preliminary data.</text>
</comment>
<accession>U5D6C4</accession>
<proteinExistence type="predicted"/>
<dbReference type="Proteomes" id="UP000016960">
    <property type="component" value="Unassembled WGS sequence"/>
</dbReference>
<evidence type="ECO:0000313" key="1">
    <source>
        <dbReference type="EMBL" id="ERN40193.1"/>
    </source>
</evidence>
<dbReference type="EMBL" id="ASSJ01000079">
    <property type="protein sequence ID" value="ERN40193.1"/>
    <property type="molecule type" value="Genomic_DNA"/>
</dbReference>
<keyword evidence="2" id="KW-1185">Reference proteome</keyword>
<dbReference type="InParanoid" id="U5D6C4"/>
<dbReference type="AlphaFoldDB" id="U5D6C4"/>
<gene>
    <name evidence="1" type="ORF">KR51_00031300</name>
</gene>
<name>U5D6C4_9CHRO</name>
<protein>
    <submittedName>
        <fullName evidence="1">Uncharacterized protein</fullName>
    </submittedName>
</protein>
<reference evidence="1 2" key="1">
    <citation type="submission" date="2013-05" db="EMBL/GenBank/DDBJ databases">
        <title>Draft genome sequence of Rubidibacter lacunae KORDI 51-2.</title>
        <authorList>
            <person name="Choi D.H."/>
            <person name="Noh J.H."/>
            <person name="Kwon K.-K."/>
            <person name="Lee J.-H."/>
            <person name="Ryu J.-Y."/>
        </authorList>
    </citation>
    <scope>NUCLEOTIDE SEQUENCE [LARGE SCALE GENOMIC DNA]</scope>
    <source>
        <strain evidence="1 2">KORDI 51-2</strain>
    </source>
</reference>
<evidence type="ECO:0000313" key="2">
    <source>
        <dbReference type="Proteomes" id="UP000016960"/>
    </source>
</evidence>
<sequence length="62" mass="7046">MLRQQLQRSRTHVPNCIQYASFVMFIYGADALGMQDTVNIMPKRTIRMHLKPLATLVLSAGL</sequence>